<dbReference type="Gene3D" id="3.10.350.10">
    <property type="entry name" value="LysM domain"/>
    <property type="match status" value="2"/>
</dbReference>
<accession>A0ABT9XFV2</accession>
<dbReference type="InterPro" id="IPR017853">
    <property type="entry name" value="GH"/>
</dbReference>
<dbReference type="Pfam" id="PF00704">
    <property type="entry name" value="Glyco_hydro_18"/>
    <property type="match status" value="1"/>
</dbReference>
<dbReference type="Gene3D" id="3.10.50.10">
    <property type="match status" value="1"/>
</dbReference>
<dbReference type="InterPro" id="IPR018392">
    <property type="entry name" value="LysM"/>
</dbReference>
<dbReference type="PANTHER" id="PTHR46066">
    <property type="entry name" value="CHITINASE DOMAIN-CONTAINING PROTEIN 1 FAMILY MEMBER"/>
    <property type="match status" value="1"/>
</dbReference>
<comment type="caution">
    <text evidence="5">The sequence shown here is derived from an EMBL/GenBank/DDBJ whole genome shotgun (WGS) entry which is preliminary data.</text>
</comment>
<dbReference type="InterPro" id="IPR001223">
    <property type="entry name" value="Glyco_hydro18_cat"/>
</dbReference>
<dbReference type="InterPro" id="IPR011583">
    <property type="entry name" value="Chitinase_II/V-like_cat"/>
</dbReference>
<evidence type="ECO:0000313" key="6">
    <source>
        <dbReference type="Proteomes" id="UP001232973"/>
    </source>
</evidence>
<organism evidence="5 6">
    <name type="scientific">Alicyclobacillus cycloheptanicus</name>
    <dbReference type="NCBI Taxonomy" id="1457"/>
    <lineage>
        <taxon>Bacteria</taxon>
        <taxon>Bacillati</taxon>
        <taxon>Bacillota</taxon>
        <taxon>Bacilli</taxon>
        <taxon>Bacillales</taxon>
        <taxon>Alicyclobacillaceae</taxon>
        <taxon>Alicyclobacillus</taxon>
    </lineage>
</organism>
<dbReference type="CDD" id="cd00118">
    <property type="entry name" value="LysM"/>
    <property type="match status" value="2"/>
</dbReference>
<dbReference type="InterPro" id="IPR041704">
    <property type="entry name" value="CFLE_GH18"/>
</dbReference>
<sequence>MWIHTVVEGDTLRDIAERFGTSTRALNRLNELGDEDRLVPGLHLLVPGPPTAVRAYQVRSGDTLATIAQRTGLSQEQLQSWTGIRDGQPTGQQTGGMQLTAGQTLYLPRPLTAAEKKTIEANGYLLPQGTLSDANILRDTPSLTYVCMFSYQARADGTLVPPRDAQGLQAARQLNIAPLMTVTNFDGTNFNTELAHTLMANGSIRRRLIENIGRTMQQKGFRGVNVDFEHMRPSDRPLYNAFIRELGQAVRARGFFVSIAMGPKTSDDPQASWMGAFDYRTLGQEVDFLMLMTYEWGWVGGPPMAIAPLNQVRAVLEYATSVIPSEKILMGMALYGYDWPLPYPSGRRASGISNNSAQNLAIVQQVPIQWDVASQSPYFRYRRADGTEHEVWFDDAMSVLIKFQLIYDMNLRGVSYWVLGNEFPQAWYLMADTFQIRKV</sequence>
<feature type="domain" description="LysM" evidence="3">
    <location>
        <begin position="2"/>
        <end position="46"/>
    </location>
</feature>
<dbReference type="EMBL" id="JAUSTP010000005">
    <property type="protein sequence ID" value="MDQ0189177.1"/>
    <property type="molecule type" value="Genomic_DNA"/>
</dbReference>
<dbReference type="Gene3D" id="3.20.20.80">
    <property type="entry name" value="Glycosidases"/>
    <property type="match status" value="1"/>
</dbReference>
<evidence type="ECO:0000256" key="2">
    <source>
        <dbReference type="ARBA" id="ARBA00023295"/>
    </source>
</evidence>
<keyword evidence="1" id="KW-0378">Hydrolase</keyword>
<protein>
    <submittedName>
        <fullName evidence="5">Spore germination protein</fullName>
    </submittedName>
</protein>
<dbReference type="Pfam" id="PF01476">
    <property type="entry name" value="LysM"/>
    <property type="match status" value="2"/>
</dbReference>
<evidence type="ECO:0000259" key="3">
    <source>
        <dbReference type="PROSITE" id="PS51782"/>
    </source>
</evidence>
<reference evidence="5 6" key="1">
    <citation type="submission" date="2023-07" db="EMBL/GenBank/DDBJ databases">
        <title>Genomic Encyclopedia of Type Strains, Phase IV (KMG-IV): sequencing the most valuable type-strain genomes for metagenomic binning, comparative biology and taxonomic classification.</title>
        <authorList>
            <person name="Goeker M."/>
        </authorList>
    </citation>
    <scope>NUCLEOTIDE SEQUENCE [LARGE SCALE GENOMIC DNA]</scope>
    <source>
        <strain evidence="5 6">DSM 4006</strain>
    </source>
</reference>
<evidence type="ECO:0000313" key="5">
    <source>
        <dbReference type="EMBL" id="MDQ0189177.1"/>
    </source>
</evidence>
<dbReference type="SMART" id="SM00257">
    <property type="entry name" value="LysM"/>
    <property type="match status" value="2"/>
</dbReference>
<dbReference type="PROSITE" id="PS51782">
    <property type="entry name" value="LYSM"/>
    <property type="match status" value="2"/>
</dbReference>
<dbReference type="SMART" id="SM00636">
    <property type="entry name" value="Glyco_18"/>
    <property type="match status" value="1"/>
</dbReference>
<dbReference type="SUPFAM" id="SSF51445">
    <property type="entry name" value="(Trans)glycosidases"/>
    <property type="match status" value="1"/>
</dbReference>
<evidence type="ECO:0000259" key="4">
    <source>
        <dbReference type="PROSITE" id="PS51910"/>
    </source>
</evidence>
<feature type="domain" description="LysM" evidence="3">
    <location>
        <begin position="54"/>
        <end position="107"/>
    </location>
</feature>
<dbReference type="InterPro" id="IPR029070">
    <property type="entry name" value="Chitinase_insertion_sf"/>
</dbReference>
<gene>
    <name evidence="5" type="ORF">J2S03_000993</name>
</gene>
<keyword evidence="2" id="KW-0326">Glycosidase</keyword>
<name>A0ABT9XFV2_9BACL</name>
<dbReference type="SUPFAM" id="SSF54106">
    <property type="entry name" value="LysM domain"/>
    <property type="match status" value="2"/>
</dbReference>
<dbReference type="PANTHER" id="PTHR46066:SF2">
    <property type="entry name" value="CHITINASE DOMAIN-CONTAINING PROTEIN 1"/>
    <property type="match status" value="1"/>
</dbReference>
<keyword evidence="6" id="KW-1185">Reference proteome</keyword>
<dbReference type="InterPro" id="IPR036779">
    <property type="entry name" value="LysM_dom_sf"/>
</dbReference>
<dbReference type="RefSeq" id="WP_274455034.1">
    <property type="nucleotide sequence ID" value="NZ_CP067097.1"/>
</dbReference>
<proteinExistence type="predicted"/>
<evidence type="ECO:0000256" key="1">
    <source>
        <dbReference type="ARBA" id="ARBA00022801"/>
    </source>
</evidence>
<dbReference type="PROSITE" id="PS51910">
    <property type="entry name" value="GH18_2"/>
    <property type="match status" value="1"/>
</dbReference>
<dbReference type="CDD" id="cd02874">
    <property type="entry name" value="GH18_CFLE_spore_hydrolase"/>
    <property type="match status" value="1"/>
</dbReference>
<feature type="domain" description="GH18" evidence="4">
    <location>
        <begin position="119"/>
        <end position="439"/>
    </location>
</feature>
<dbReference type="Proteomes" id="UP001232973">
    <property type="component" value="Unassembled WGS sequence"/>
</dbReference>